<dbReference type="Proteomes" id="UP001234989">
    <property type="component" value="Chromosome 4"/>
</dbReference>
<keyword evidence="3" id="KW-1185">Reference proteome</keyword>
<organism evidence="2 3">
    <name type="scientific">Solanum verrucosum</name>
    <dbReference type="NCBI Taxonomy" id="315347"/>
    <lineage>
        <taxon>Eukaryota</taxon>
        <taxon>Viridiplantae</taxon>
        <taxon>Streptophyta</taxon>
        <taxon>Embryophyta</taxon>
        <taxon>Tracheophyta</taxon>
        <taxon>Spermatophyta</taxon>
        <taxon>Magnoliopsida</taxon>
        <taxon>eudicotyledons</taxon>
        <taxon>Gunneridae</taxon>
        <taxon>Pentapetalae</taxon>
        <taxon>asterids</taxon>
        <taxon>lamiids</taxon>
        <taxon>Solanales</taxon>
        <taxon>Solanaceae</taxon>
        <taxon>Solanoideae</taxon>
        <taxon>Solaneae</taxon>
        <taxon>Solanum</taxon>
    </lineage>
</organism>
<protein>
    <recommendedName>
        <fullName evidence="4">Secreted protein</fullName>
    </recommendedName>
</protein>
<gene>
    <name evidence="2" type="ORF">MTR67_018742</name>
</gene>
<dbReference type="PROSITE" id="PS51257">
    <property type="entry name" value="PROKAR_LIPOPROTEIN"/>
    <property type="match status" value="1"/>
</dbReference>
<evidence type="ECO:0000256" key="1">
    <source>
        <dbReference type="SAM" id="SignalP"/>
    </source>
</evidence>
<evidence type="ECO:0000313" key="3">
    <source>
        <dbReference type="Proteomes" id="UP001234989"/>
    </source>
</evidence>
<accession>A0AAF0TLU4</accession>
<feature type="signal peptide" evidence="1">
    <location>
        <begin position="1"/>
        <end position="31"/>
    </location>
</feature>
<reference evidence="2" key="1">
    <citation type="submission" date="2023-08" db="EMBL/GenBank/DDBJ databases">
        <title>A de novo genome assembly of Solanum verrucosum Schlechtendal, a Mexican diploid species geographically isolated from the other diploid A-genome species in potato relatives.</title>
        <authorList>
            <person name="Hosaka K."/>
        </authorList>
    </citation>
    <scope>NUCLEOTIDE SEQUENCE</scope>
    <source>
        <tissue evidence="2">Young leaves</tissue>
    </source>
</reference>
<evidence type="ECO:0008006" key="4">
    <source>
        <dbReference type="Google" id="ProtNLM"/>
    </source>
</evidence>
<name>A0AAF0TLU4_SOLVR</name>
<dbReference type="AlphaFoldDB" id="A0AAF0TLU4"/>
<feature type="chain" id="PRO_5042126434" description="Secreted protein" evidence="1">
    <location>
        <begin position="32"/>
        <end position="70"/>
    </location>
</feature>
<evidence type="ECO:0000313" key="2">
    <source>
        <dbReference type="EMBL" id="WMV25357.1"/>
    </source>
</evidence>
<keyword evidence="1" id="KW-0732">Signal</keyword>
<dbReference type="EMBL" id="CP133615">
    <property type="protein sequence ID" value="WMV25357.1"/>
    <property type="molecule type" value="Genomic_DNA"/>
</dbReference>
<sequence>MKPFGSSIINSAIRLLVYFTALLHQPSTSSCSGSLGNMVLLRGTSRRCVDCSLFCRLDSFLQGTAHWNKR</sequence>
<proteinExistence type="predicted"/>